<organism evidence="4 5">
    <name type="scientific">Amycolatopsis alkalitolerans</name>
    <dbReference type="NCBI Taxonomy" id="2547244"/>
    <lineage>
        <taxon>Bacteria</taxon>
        <taxon>Bacillati</taxon>
        <taxon>Actinomycetota</taxon>
        <taxon>Actinomycetes</taxon>
        <taxon>Pseudonocardiales</taxon>
        <taxon>Pseudonocardiaceae</taxon>
        <taxon>Amycolatopsis</taxon>
    </lineage>
</organism>
<dbReference type="Pfam" id="PF14525">
    <property type="entry name" value="AraC_binding_2"/>
    <property type="match status" value="1"/>
</dbReference>
<protein>
    <recommendedName>
        <fullName evidence="3">HTH araC/xylS-type domain-containing protein</fullName>
    </recommendedName>
</protein>
<evidence type="ECO:0000313" key="4">
    <source>
        <dbReference type="EMBL" id="TNC26399.1"/>
    </source>
</evidence>
<dbReference type="AlphaFoldDB" id="A0A5C4M1A4"/>
<name>A0A5C4M1A4_9PSEU</name>
<gene>
    <name evidence="4" type="ORF">FG385_11605</name>
</gene>
<keyword evidence="1" id="KW-0805">Transcription regulation</keyword>
<proteinExistence type="predicted"/>
<reference evidence="4 5" key="1">
    <citation type="submission" date="2019-06" db="EMBL/GenBank/DDBJ databases">
        <title>Amycolatopsis alkalitolerans sp. nov., isolated from Gastrodia elata Blume.</title>
        <authorList>
            <person name="Narsing Rao M.P."/>
            <person name="Li W.J."/>
        </authorList>
    </citation>
    <scope>NUCLEOTIDE SEQUENCE [LARGE SCALE GENOMIC DNA]</scope>
    <source>
        <strain evidence="4 5">SYSUP0005</strain>
    </source>
</reference>
<accession>A0A5C4M1A4</accession>
<feature type="domain" description="HTH araC/xylS-type" evidence="3">
    <location>
        <begin position="204"/>
        <end position="254"/>
    </location>
</feature>
<evidence type="ECO:0000256" key="1">
    <source>
        <dbReference type="ARBA" id="ARBA00023015"/>
    </source>
</evidence>
<dbReference type="InterPro" id="IPR009057">
    <property type="entry name" value="Homeodomain-like_sf"/>
</dbReference>
<dbReference type="Gene3D" id="1.10.10.60">
    <property type="entry name" value="Homeodomain-like"/>
    <property type="match status" value="1"/>
</dbReference>
<keyword evidence="2" id="KW-0804">Transcription</keyword>
<evidence type="ECO:0000256" key="2">
    <source>
        <dbReference type="ARBA" id="ARBA00023163"/>
    </source>
</evidence>
<keyword evidence="5" id="KW-1185">Reference proteome</keyword>
<dbReference type="Proteomes" id="UP000305546">
    <property type="component" value="Unassembled WGS sequence"/>
</dbReference>
<dbReference type="GO" id="GO:0043565">
    <property type="term" value="F:sequence-specific DNA binding"/>
    <property type="evidence" value="ECO:0007669"/>
    <property type="project" value="InterPro"/>
</dbReference>
<dbReference type="PROSITE" id="PS01124">
    <property type="entry name" value="HTH_ARAC_FAMILY_2"/>
    <property type="match status" value="1"/>
</dbReference>
<dbReference type="EMBL" id="VDFW01000008">
    <property type="protein sequence ID" value="TNC26399.1"/>
    <property type="molecule type" value="Genomic_DNA"/>
</dbReference>
<dbReference type="InterPro" id="IPR018060">
    <property type="entry name" value="HTH_AraC"/>
</dbReference>
<comment type="caution">
    <text evidence="4">The sequence shown here is derived from an EMBL/GenBank/DDBJ whole genome shotgun (WGS) entry which is preliminary data.</text>
</comment>
<dbReference type="InterPro" id="IPR035418">
    <property type="entry name" value="AraC-bd_2"/>
</dbReference>
<evidence type="ECO:0000313" key="5">
    <source>
        <dbReference type="Proteomes" id="UP000305546"/>
    </source>
</evidence>
<dbReference type="GO" id="GO:0003700">
    <property type="term" value="F:DNA-binding transcription factor activity"/>
    <property type="evidence" value="ECO:0007669"/>
    <property type="project" value="InterPro"/>
</dbReference>
<evidence type="ECO:0000259" key="3">
    <source>
        <dbReference type="PROSITE" id="PS01124"/>
    </source>
</evidence>
<dbReference type="SUPFAM" id="SSF46689">
    <property type="entry name" value="Homeodomain-like"/>
    <property type="match status" value="1"/>
</dbReference>
<sequence length="262" mass="28944">MGRALMCSCAVRTRAGDRHGIQGADRDQRRCGVRRENVVLSSMICHHSGVDEAGSVYSVMVPLSAHLLCEQANDGLPIVVGQGLVASPTRPMRVHVPIAARLMVLEIERAAAESELSQLLGFALPWPMVFEPIIEVSVGAMSSWYRLARRYLLRSSHRAQVPTDPAETRSQQELLTLGLLCGQTHNYTSLLGREQPSRQFEAVRAAVDRLSRHPESVRTVGDLARVSGRSVRCLQEGFRRYLGVTPSEYLRRSRTGRGLGCC</sequence>